<gene>
    <name evidence="1" type="ORF">K3G42_022712</name>
</gene>
<name>A0ACB8FPL7_9SAUR</name>
<comment type="caution">
    <text evidence="1">The sequence shown here is derived from an EMBL/GenBank/DDBJ whole genome shotgun (WGS) entry which is preliminary data.</text>
</comment>
<reference evidence="1" key="1">
    <citation type="submission" date="2021-08" db="EMBL/GenBank/DDBJ databases">
        <title>The first chromosome-level gecko genome reveals the dynamic sex chromosomes of Neotropical dwarf geckos (Sphaerodactylidae: Sphaerodactylus).</title>
        <authorList>
            <person name="Pinto B.J."/>
            <person name="Keating S.E."/>
            <person name="Gamble T."/>
        </authorList>
    </citation>
    <scope>NUCLEOTIDE SEQUENCE</scope>
    <source>
        <strain evidence="1">TG3544</strain>
    </source>
</reference>
<evidence type="ECO:0000313" key="2">
    <source>
        <dbReference type="Proteomes" id="UP000827872"/>
    </source>
</evidence>
<dbReference type="EMBL" id="CM037619">
    <property type="protein sequence ID" value="KAH8007471.1"/>
    <property type="molecule type" value="Genomic_DNA"/>
</dbReference>
<evidence type="ECO:0000313" key="1">
    <source>
        <dbReference type="EMBL" id="KAH8007471.1"/>
    </source>
</evidence>
<keyword evidence="2" id="KW-1185">Reference proteome</keyword>
<accession>A0ACB8FPL7</accession>
<proteinExistence type="predicted"/>
<organism evidence="1 2">
    <name type="scientific">Sphaerodactylus townsendi</name>
    <dbReference type="NCBI Taxonomy" id="933632"/>
    <lineage>
        <taxon>Eukaryota</taxon>
        <taxon>Metazoa</taxon>
        <taxon>Chordata</taxon>
        <taxon>Craniata</taxon>
        <taxon>Vertebrata</taxon>
        <taxon>Euteleostomi</taxon>
        <taxon>Lepidosauria</taxon>
        <taxon>Squamata</taxon>
        <taxon>Bifurcata</taxon>
        <taxon>Gekkota</taxon>
        <taxon>Sphaerodactylidae</taxon>
        <taxon>Sphaerodactylus</taxon>
    </lineage>
</organism>
<protein>
    <submittedName>
        <fullName evidence="1">Uncharacterized protein</fullName>
    </submittedName>
</protein>
<sequence length="198" mass="22322">MLFEVEEIRVAWARLWVSGGFPSAALEVTKLVKNYRSHAALISLPSKLFYHKELEVCADPSVINSLLGWVKLPRKGFPLIFHGVRVEKIRLLLHSVDLKDIKVGSVEEFQGQEFLVILISTVRSNESSFNEERHFLGFLSNSKRFNVAITRSKALLVIVGNPHVLVKDPCFSALLDYSLSNGVYVGCDLPQELRSLEQ</sequence>
<dbReference type="Proteomes" id="UP000827872">
    <property type="component" value="Linkage Group LG06"/>
</dbReference>